<comment type="caution">
    <text evidence="6">The sequence shown here is derived from an EMBL/GenBank/DDBJ whole genome shotgun (WGS) entry which is preliminary data.</text>
</comment>
<feature type="region of interest" description="Disordered" evidence="3">
    <location>
        <begin position="273"/>
        <end position="297"/>
    </location>
</feature>
<reference evidence="6 7" key="1">
    <citation type="journal article" date="2020" name="Microb. Genom.">
        <title>Genetic diversity of clinical and environmental Mucorales isolates obtained from an investigation of mucormycosis cases among solid organ transplant recipients.</title>
        <authorList>
            <person name="Nguyen M.H."/>
            <person name="Kaul D."/>
            <person name="Muto C."/>
            <person name="Cheng S.J."/>
            <person name="Richter R.A."/>
            <person name="Bruno V.M."/>
            <person name="Liu G."/>
            <person name="Beyhan S."/>
            <person name="Sundermann A.J."/>
            <person name="Mounaud S."/>
            <person name="Pasculle A.W."/>
            <person name="Nierman W.C."/>
            <person name="Driscoll E."/>
            <person name="Cumbie R."/>
            <person name="Clancy C.J."/>
            <person name="Dupont C.L."/>
        </authorList>
    </citation>
    <scope>NUCLEOTIDE SEQUENCE [LARGE SCALE GENOMIC DNA]</scope>
    <source>
        <strain evidence="6 7">GL24</strain>
    </source>
</reference>
<proteinExistence type="predicted"/>
<feature type="coiled-coil region" evidence="2">
    <location>
        <begin position="406"/>
        <end position="434"/>
    </location>
</feature>
<dbReference type="AlphaFoldDB" id="A0A9P6Z689"/>
<keyword evidence="1" id="KW-0238">DNA-binding</keyword>
<name>A0A9P6Z689_9FUNG</name>
<dbReference type="GO" id="GO:0003677">
    <property type="term" value="F:DNA binding"/>
    <property type="evidence" value="ECO:0007669"/>
    <property type="project" value="UniProtKB-KW"/>
</dbReference>
<keyword evidence="2" id="KW-0175">Coiled coil</keyword>
<organism evidence="6 7">
    <name type="scientific">Rhizopus delemar</name>
    <dbReference type="NCBI Taxonomy" id="936053"/>
    <lineage>
        <taxon>Eukaryota</taxon>
        <taxon>Fungi</taxon>
        <taxon>Fungi incertae sedis</taxon>
        <taxon>Mucoromycota</taxon>
        <taxon>Mucoromycotina</taxon>
        <taxon>Mucoromycetes</taxon>
        <taxon>Mucorales</taxon>
        <taxon>Mucorineae</taxon>
        <taxon>Rhizopodaceae</taxon>
        <taxon>Rhizopus</taxon>
    </lineage>
</organism>
<dbReference type="EMBL" id="JAANIU010000540">
    <property type="protein sequence ID" value="KAG1571588.1"/>
    <property type="molecule type" value="Genomic_DNA"/>
</dbReference>
<feature type="compositionally biased region" description="Acidic residues" evidence="3">
    <location>
        <begin position="287"/>
        <end position="296"/>
    </location>
</feature>
<evidence type="ECO:0000313" key="6">
    <source>
        <dbReference type="EMBL" id="KAG1571588.1"/>
    </source>
</evidence>
<accession>A0A9P6Z689</accession>
<feature type="signal peptide" evidence="4">
    <location>
        <begin position="1"/>
        <end position="21"/>
    </location>
</feature>
<evidence type="ECO:0000256" key="2">
    <source>
        <dbReference type="SAM" id="Coils"/>
    </source>
</evidence>
<evidence type="ECO:0000256" key="3">
    <source>
        <dbReference type="SAM" id="MobiDB-lite"/>
    </source>
</evidence>
<protein>
    <recommendedName>
        <fullName evidence="5">HTH CENPB-type domain-containing protein</fullName>
    </recommendedName>
</protein>
<dbReference type="PROSITE" id="PS00018">
    <property type="entry name" value="EF_HAND_1"/>
    <property type="match status" value="1"/>
</dbReference>
<evidence type="ECO:0000256" key="4">
    <source>
        <dbReference type="SAM" id="SignalP"/>
    </source>
</evidence>
<dbReference type="InterPro" id="IPR018247">
    <property type="entry name" value="EF_Hand_1_Ca_BS"/>
</dbReference>
<feature type="domain" description="HTH CENPB-type" evidence="5">
    <location>
        <begin position="81"/>
        <end position="155"/>
    </location>
</feature>
<gene>
    <name evidence="6" type="ORF">G6F50_004484</name>
</gene>
<dbReference type="PROSITE" id="PS51253">
    <property type="entry name" value="HTH_CENPB"/>
    <property type="match status" value="1"/>
</dbReference>
<keyword evidence="7" id="KW-1185">Reference proteome</keyword>
<evidence type="ECO:0000259" key="5">
    <source>
        <dbReference type="PROSITE" id="PS51253"/>
    </source>
</evidence>
<evidence type="ECO:0000313" key="7">
    <source>
        <dbReference type="Proteomes" id="UP000740926"/>
    </source>
</evidence>
<sequence>MFSHRPLSIGINLILSISVYAFLSQKIELLDQNATGQLNQTELGEWAMKKFNLDQQLAQQTISNILKNAETLYSNINVVNNGKSLKTTHYPQLDDEVVKFVADMNNNNLPVNRDLILRCVRPIASVKYRILENEILFSSGWLTRLFKRIEVKCRPMHGESVSVDITSESIQNELRKIEELLGPYDPANIMNFDETGIIDNFKAHFRAQHYDRALCLYIIEYPTSALLLEEKIVVKLNGMLPNLPRNFDNKVTSVSQLNLEADESEMRACYTTSTTNNEEMAEGKVDETEENDNTEQDEQRVDIVEYKKRLRKAYETILMYKVPLDDLDRKLHRRIRMGLAGSCAELKKSKERTDLRSYFTKPSNVSITSKRIFEIAKAARDSIHEFKVSSLQLSSTVYSASRKDFLDGLTHDINKNQEEEQEEENEIQQRTQKEFYNYIKSKCADLQFHFNDHLTSIMYEMINNLFDELKQFQFDSDTVRVITYLDNKNKEINRENVCEATKRMQIINEGDVIYGKILELIVTSEQDVRGIELCSLEFRKGNASYTTLLYQQSKNLRINACILNEFHLWTLEGNISIAYLDFSGRNESISQIFKMNDQYVAHEVGKVVAIKNLLELEILRETMFNLFRWKKSLVNNSNVVSLAYVNQCNRFALADISNTLG</sequence>
<feature type="chain" id="PRO_5040147189" description="HTH CENPB-type domain-containing protein" evidence="4">
    <location>
        <begin position="22"/>
        <end position="661"/>
    </location>
</feature>
<keyword evidence="4" id="KW-0732">Signal</keyword>
<dbReference type="Proteomes" id="UP000740926">
    <property type="component" value="Unassembled WGS sequence"/>
</dbReference>
<evidence type="ECO:0000256" key="1">
    <source>
        <dbReference type="ARBA" id="ARBA00023125"/>
    </source>
</evidence>
<dbReference type="InterPro" id="IPR006600">
    <property type="entry name" value="HTH_CenpB_DNA-bd_dom"/>
</dbReference>